<organism evidence="1">
    <name type="scientific">Arundo donax</name>
    <name type="common">Giant reed</name>
    <name type="synonym">Donax arundinaceus</name>
    <dbReference type="NCBI Taxonomy" id="35708"/>
    <lineage>
        <taxon>Eukaryota</taxon>
        <taxon>Viridiplantae</taxon>
        <taxon>Streptophyta</taxon>
        <taxon>Embryophyta</taxon>
        <taxon>Tracheophyta</taxon>
        <taxon>Spermatophyta</taxon>
        <taxon>Magnoliopsida</taxon>
        <taxon>Liliopsida</taxon>
        <taxon>Poales</taxon>
        <taxon>Poaceae</taxon>
        <taxon>PACMAD clade</taxon>
        <taxon>Arundinoideae</taxon>
        <taxon>Arundineae</taxon>
        <taxon>Arundo</taxon>
    </lineage>
</organism>
<dbReference type="EMBL" id="GBRH01182621">
    <property type="protein sequence ID" value="JAE15275.1"/>
    <property type="molecule type" value="Transcribed_RNA"/>
</dbReference>
<sequence>MVECKTGLGLPNPCDALRAFLFQASIITVHVLLVII</sequence>
<reference evidence="1" key="1">
    <citation type="submission" date="2014-09" db="EMBL/GenBank/DDBJ databases">
        <authorList>
            <person name="Magalhaes I.L.F."/>
            <person name="Oliveira U."/>
            <person name="Santos F.R."/>
            <person name="Vidigal T.H.D.A."/>
            <person name="Brescovit A.D."/>
            <person name="Santos A.J."/>
        </authorList>
    </citation>
    <scope>NUCLEOTIDE SEQUENCE</scope>
    <source>
        <tissue evidence="1">Shoot tissue taken approximately 20 cm above the soil surface</tissue>
    </source>
</reference>
<name>A0A0A9FR12_ARUDO</name>
<protein>
    <submittedName>
        <fullName evidence="1">Uncharacterized protein</fullName>
    </submittedName>
</protein>
<proteinExistence type="predicted"/>
<reference evidence="1" key="2">
    <citation type="journal article" date="2015" name="Data Brief">
        <title>Shoot transcriptome of the giant reed, Arundo donax.</title>
        <authorList>
            <person name="Barrero R.A."/>
            <person name="Guerrero F.D."/>
            <person name="Moolhuijzen P."/>
            <person name="Goolsby J.A."/>
            <person name="Tidwell J."/>
            <person name="Bellgard S.E."/>
            <person name="Bellgard M.I."/>
        </authorList>
    </citation>
    <scope>NUCLEOTIDE SEQUENCE</scope>
    <source>
        <tissue evidence="1">Shoot tissue taken approximately 20 cm above the soil surface</tissue>
    </source>
</reference>
<dbReference type="AlphaFoldDB" id="A0A0A9FR12"/>
<evidence type="ECO:0000313" key="1">
    <source>
        <dbReference type="EMBL" id="JAE15275.1"/>
    </source>
</evidence>
<accession>A0A0A9FR12</accession>